<dbReference type="Proteomes" id="UP001301442">
    <property type="component" value="Chromosome"/>
</dbReference>
<reference evidence="1 2" key="1">
    <citation type="submission" date="2023-09" db="EMBL/GenBank/DDBJ databases">
        <authorList>
            <person name="Qi X."/>
        </authorList>
    </citation>
    <scope>NUCLEOTIDE SEQUENCE [LARGE SCALE GENOMIC DNA]</scope>
    <source>
        <strain evidence="1 2">S1-1</strain>
    </source>
</reference>
<accession>A0ABZ0GRJ8</accession>
<dbReference type="EMBL" id="CP136600">
    <property type="protein sequence ID" value="WOH38564.1"/>
    <property type="molecule type" value="Genomic_DNA"/>
</dbReference>
<organism evidence="1 2">
    <name type="scientific">Thalassotalea fonticola</name>
    <dbReference type="NCBI Taxonomy" id="3065649"/>
    <lineage>
        <taxon>Bacteria</taxon>
        <taxon>Pseudomonadati</taxon>
        <taxon>Pseudomonadota</taxon>
        <taxon>Gammaproteobacteria</taxon>
        <taxon>Alteromonadales</taxon>
        <taxon>Colwelliaceae</taxon>
        <taxon>Thalassotalea</taxon>
    </lineage>
</organism>
<sequence>MKIYILILTVFLSACNSTPKSNIPVESAKNQEVPTSKKVYFFQHKILPEWTFTTNGGFYADLIKGDLSRLNMAASEVVSNDYAKGITSEILKDGTSVLITFPTPQGLANCYFVLIQKSKDGFSFDTYEKAMSFGEDDPVIGVVGSWSPEGSHGNLGGRTYIKASDFVSDILGKNG</sequence>
<evidence type="ECO:0000313" key="1">
    <source>
        <dbReference type="EMBL" id="WOH38564.1"/>
    </source>
</evidence>
<gene>
    <name evidence="1" type="ORF">RI844_04935</name>
</gene>
<dbReference type="PROSITE" id="PS51257">
    <property type="entry name" value="PROKAR_LIPOPROTEIN"/>
    <property type="match status" value="1"/>
</dbReference>
<protein>
    <submittedName>
        <fullName evidence="1">Uncharacterized protein</fullName>
    </submittedName>
</protein>
<dbReference type="RefSeq" id="WP_348397333.1">
    <property type="nucleotide sequence ID" value="NZ_CP136600.1"/>
</dbReference>
<keyword evidence="2" id="KW-1185">Reference proteome</keyword>
<name>A0ABZ0GRJ8_9GAMM</name>
<evidence type="ECO:0000313" key="2">
    <source>
        <dbReference type="Proteomes" id="UP001301442"/>
    </source>
</evidence>
<proteinExistence type="predicted"/>